<accession>A0ACC0BPL4</accession>
<reference evidence="2" key="1">
    <citation type="journal article" date="2023" name="Nat. Plants">
        <title>Single-cell RNA sequencing provides a high-resolution roadmap for understanding the multicellular compartmentation of specialized metabolism.</title>
        <authorList>
            <person name="Sun S."/>
            <person name="Shen X."/>
            <person name="Li Y."/>
            <person name="Li Y."/>
            <person name="Wang S."/>
            <person name="Li R."/>
            <person name="Zhang H."/>
            <person name="Shen G."/>
            <person name="Guo B."/>
            <person name="Wei J."/>
            <person name="Xu J."/>
            <person name="St-Pierre B."/>
            <person name="Chen S."/>
            <person name="Sun C."/>
        </authorList>
    </citation>
    <scope>NUCLEOTIDE SEQUENCE [LARGE SCALE GENOMIC DNA]</scope>
</reference>
<name>A0ACC0BPL4_CATRO</name>
<evidence type="ECO:0000313" key="2">
    <source>
        <dbReference type="Proteomes" id="UP001060085"/>
    </source>
</evidence>
<gene>
    <name evidence="1" type="ORF">M9H77_14966</name>
</gene>
<dbReference type="EMBL" id="CM044703">
    <property type="protein sequence ID" value="KAI5674602.1"/>
    <property type="molecule type" value="Genomic_DNA"/>
</dbReference>
<dbReference type="Proteomes" id="UP001060085">
    <property type="component" value="Linkage Group LG03"/>
</dbReference>
<organism evidence="1 2">
    <name type="scientific">Catharanthus roseus</name>
    <name type="common">Madagascar periwinkle</name>
    <name type="synonym">Vinca rosea</name>
    <dbReference type="NCBI Taxonomy" id="4058"/>
    <lineage>
        <taxon>Eukaryota</taxon>
        <taxon>Viridiplantae</taxon>
        <taxon>Streptophyta</taxon>
        <taxon>Embryophyta</taxon>
        <taxon>Tracheophyta</taxon>
        <taxon>Spermatophyta</taxon>
        <taxon>Magnoliopsida</taxon>
        <taxon>eudicotyledons</taxon>
        <taxon>Gunneridae</taxon>
        <taxon>Pentapetalae</taxon>
        <taxon>asterids</taxon>
        <taxon>lamiids</taxon>
        <taxon>Gentianales</taxon>
        <taxon>Apocynaceae</taxon>
        <taxon>Rauvolfioideae</taxon>
        <taxon>Vinceae</taxon>
        <taxon>Catharanthinae</taxon>
        <taxon>Catharanthus</taxon>
    </lineage>
</organism>
<sequence length="510" mass="56112">MGICYSSFGGKNKEREWKNENDNTSKLDFKLGKTTSGSADFASFISKFGGGAATAAEERALLQIPGRLVANGASKVACLYTQQGKKGTNQDAMIVWENFCSRSDTIFCGVFDGHGPYGHMVARKVRDCLPLLLKNEWESKSSDDQTSGFDNGNANGSKQFDEVVDDDCCELTENEGNDKFPDIHLHLKNSFLKAFELMDKELKLQPTIDCFCSGSTAVTLITKGQDLILGNVGDSRAVLATRDTDNSLIAVQLTVDLKPNLPREAARIQKYKGRVFALQDEPEVARVWLPNSDSPGLAMARAFGDFCLKDFGLISVPDVYYRQMTETDEFIVLATDGVWDVLSNKEAVEVVAAAPSHATAARALVDCATRAWRLKYPTSKNDDCAVVCLFLDNLASPEVVQAQSNSDKTPEEETVIIITNAESRISDACSVQDSNNKAKSCEIEPVVESAEVKLPEKRLNQSKRSLAECLSTADDEEWSALEGITRVNSLLSLPRFLSMDKRSVSWRKWL</sequence>
<evidence type="ECO:0000313" key="1">
    <source>
        <dbReference type="EMBL" id="KAI5674602.1"/>
    </source>
</evidence>
<comment type="caution">
    <text evidence="1">The sequence shown here is derived from an EMBL/GenBank/DDBJ whole genome shotgun (WGS) entry which is preliminary data.</text>
</comment>
<protein>
    <submittedName>
        <fullName evidence="1">Uncharacterized protein</fullName>
    </submittedName>
</protein>
<keyword evidence="2" id="KW-1185">Reference proteome</keyword>
<proteinExistence type="predicted"/>